<dbReference type="NCBIfam" id="TIGR00738">
    <property type="entry name" value="rrf2_super"/>
    <property type="match status" value="1"/>
</dbReference>
<comment type="caution">
    <text evidence="1">The sequence shown here is derived from an EMBL/GenBank/DDBJ whole genome shotgun (WGS) entry which is preliminary data.</text>
</comment>
<dbReference type="InterPro" id="IPR036390">
    <property type="entry name" value="WH_DNA-bd_sf"/>
</dbReference>
<gene>
    <name evidence="1" type="ORF">ENK44_00525</name>
</gene>
<dbReference type="PANTHER" id="PTHR33221">
    <property type="entry name" value="WINGED HELIX-TURN-HELIX TRANSCRIPTIONAL REGULATOR, RRF2 FAMILY"/>
    <property type="match status" value="1"/>
</dbReference>
<dbReference type="AlphaFoldDB" id="A0A7V4TZL7"/>
<dbReference type="GO" id="GO:0003700">
    <property type="term" value="F:DNA-binding transcription factor activity"/>
    <property type="evidence" value="ECO:0007669"/>
    <property type="project" value="TreeGrafter"/>
</dbReference>
<dbReference type="EMBL" id="DRQG01000004">
    <property type="protein sequence ID" value="HGY54159.1"/>
    <property type="molecule type" value="Genomic_DNA"/>
</dbReference>
<dbReference type="InterPro" id="IPR000944">
    <property type="entry name" value="Tscrpt_reg_Rrf2"/>
</dbReference>
<sequence>MQLSMLGEYAIRAMIFLANEAPGSIVRIPEIAREWDIPEKFLRKIIPMLSKAGLIETLRGKNGGVRMAVSADSVTPLQIIEAVEGKLIMHRCFLENGICQRSSWCAMHTLWLEAQQKFGEVLSSKTLRQLVNEIRESKLHQKINARAV</sequence>
<dbReference type="GO" id="GO:0005829">
    <property type="term" value="C:cytosol"/>
    <property type="evidence" value="ECO:0007669"/>
    <property type="project" value="TreeGrafter"/>
</dbReference>
<name>A0A7V4TZL7_CALAY</name>
<dbReference type="Proteomes" id="UP000885779">
    <property type="component" value="Unassembled WGS sequence"/>
</dbReference>
<reference evidence="1" key="1">
    <citation type="journal article" date="2020" name="mSystems">
        <title>Genome- and Community-Level Interaction Insights into Carbon Utilization and Element Cycling Functions of Hydrothermarchaeota in Hydrothermal Sediment.</title>
        <authorList>
            <person name="Zhou Z."/>
            <person name="Liu Y."/>
            <person name="Xu W."/>
            <person name="Pan J."/>
            <person name="Luo Z.H."/>
            <person name="Li M."/>
        </authorList>
    </citation>
    <scope>NUCLEOTIDE SEQUENCE [LARGE SCALE GENOMIC DNA]</scope>
    <source>
        <strain evidence="1">HyVt-577</strain>
    </source>
</reference>
<dbReference type="PANTHER" id="PTHR33221:SF2">
    <property type="entry name" value="TRANSCRIPTIONAL REGULATOR"/>
    <property type="match status" value="1"/>
</dbReference>
<organism evidence="1">
    <name type="scientific">Caldithrix abyssi</name>
    <dbReference type="NCBI Taxonomy" id="187145"/>
    <lineage>
        <taxon>Bacteria</taxon>
        <taxon>Pseudomonadati</taxon>
        <taxon>Calditrichota</taxon>
        <taxon>Calditrichia</taxon>
        <taxon>Calditrichales</taxon>
        <taxon>Calditrichaceae</taxon>
        <taxon>Caldithrix</taxon>
    </lineage>
</organism>
<dbReference type="Gene3D" id="1.10.10.10">
    <property type="entry name" value="Winged helix-like DNA-binding domain superfamily/Winged helix DNA-binding domain"/>
    <property type="match status" value="1"/>
</dbReference>
<dbReference type="SUPFAM" id="SSF46785">
    <property type="entry name" value="Winged helix' DNA-binding domain"/>
    <property type="match status" value="1"/>
</dbReference>
<dbReference type="PROSITE" id="PS51197">
    <property type="entry name" value="HTH_RRF2_2"/>
    <property type="match status" value="1"/>
</dbReference>
<proteinExistence type="predicted"/>
<dbReference type="Pfam" id="PF02082">
    <property type="entry name" value="Rrf2"/>
    <property type="match status" value="1"/>
</dbReference>
<protein>
    <submittedName>
        <fullName evidence="1">Rrf2 family transcriptional regulator</fullName>
    </submittedName>
</protein>
<dbReference type="InterPro" id="IPR036388">
    <property type="entry name" value="WH-like_DNA-bd_sf"/>
</dbReference>
<accession>A0A7V4TZL7</accession>
<evidence type="ECO:0000313" key="1">
    <source>
        <dbReference type="EMBL" id="HGY54159.1"/>
    </source>
</evidence>